<feature type="repeat" description="TPR" evidence="3">
    <location>
        <begin position="131"/>
        <end position="164"/>
    </location>
</feature>
<evidence type="ECO:0000313" key="6">
    <source>
        <dbReference type="Proteomes" id="UP000541185"/>
    </source>
</evidence>
<dbReference type="RefSeq" id="WP_169416948.1">
    <property type="nucleotide sequence ID" value="NZ_JABBFX010000001.1"/>
</dbReference>
<dbReference type="PANTHER" id="PTHR44227:SF3">
    <property type="entry name" value="PROTEIN O-MANNOSYL-TRANSFERASE TMTC4"/>
    <property type="match status" value="1"/>
</dbReference>
<evidence type="ECO:0000256" key="2">
    <source>
        <dbReference type="ARBA" id="ARBA00022803"/>
    </source>
</evidence>
<feature type="repeat" description="TPR" evidence="3">
    <location>
        <begin position="267"/>
        <end position="300"/>
    </location>
</feature>
<gene>
    <name evidence="5" type="ORF">HHL11_02920</name>
</gene>
<dbReference type="AlphaFoldDB" id="A0A848GX12"/>
<dbReference type="Pfam" id="PF13176">
    <property type="entry name" value="TPR_7"/>
    <property type="match status" value="1"/>
</dbReference>
<evidence type="ECO:0000256" key="3">
    <source>
        <dbReference type="PROSITE-ProRule" id="PRU00339"/>
    </source>
</evidence>
<dbReference type="InterPro" id="IPR019734">
    <property type="entry name" value="TPR_rpt"/>
</dbReference>
<proteinExistence type="predicted"/>
<keyword evidence="2 3" id="KW-0802">TPR repeat</keyword>
<dbReference type="SMART" id="SM00028">
    <property type="entry name" value="TPR"/>
    <property type="match status" value="8"/>
</dbReference>
<dbReference type="SUPFAM" id="SSF48452">
    <property type="entry name" value="TPR-like"/>
    <property type="match status" value="2"/>
</dbReference>
<dbReference type="InterPro" id="IPR052346">
    <property type="entry name" value="O-mannosyl-transferase_TMTC"/>
</dbReference>
<dbReference type="Pfam" id="PF13432">
    <property type="entry name" value="TPR_16"/>
    <property type="match status" value="3"/>
</dbReference>
<reference evidence="5 6" key="1">
    <citation type="submission" date="2020-04" db="EMBL/GenBank/DDBJ databases">
        <title>Ramlibacter sp. G-1-2-2 isolated from soil.</title>
        <authorList>
            <person name="Dahal R.H."/>
        </authorList>
    </citation>
    <scope>NUCLEOTIDE SEQUENCE [LARGE SCALE GENOMIC DNA]</scope>
    <source>
        <strain evidence="5 6">G-1-2-2</strain>
    </source>
</reference>
<evidence type="ECO:0000313" key="5">
    <source>
        <dbReference type="EMBL" id="NML42687.1"/>
    </source>
</evidence>
<accession>A0A848GX12</accession>
<organism evidence="5 6">
    <name type="scientific">Ramlibacter agri</name>
    <dbReference type="NCBI Taxonomy" id="2728837"/>
    <lineage>
        <taxon>Bacteria</taxon>
        <taxon>Pseudomonadati</taxon>
        <taxon>Pseudomonadota</taxon>
        <taxon>Betaproteobacteria</taxon>
        <taxon>Burkholderiales</taxon>
        <taxon>Comamonadaceae</taxon>
        <taxon>Ramlibacter</taxon>
    </lineage>
</organism>
<feature type="region of interest" description="Disordered" evidence="4">
    <location>
        <begin position="9"/>
        <end position="30"/>
    </location>
</feature>
<dbReference type="PROSITE" id="PS50005">
    <property type="entry name" value="TPR"/>
    <property type="match status" value="2"/>
</dbReference>
<dbReference type="Proteomes" id="UP000541185">
    <property type="component" value="Unassembled WGS sequence"/>
</dbReference>
<evidence type="ECO:0000256" key="4">
    <source>
        <dbReference type="SAM" id="MobiDB-lite"/>
    </source>
</evidence>
<sequence>MRALFGRLLGRNTPPVPAPTPTPTPTPESQAAHLQAGNAALAAGDLAAAGKHYRAAVRQAPGDAMAHLNLGYVLLEQGQLDVARDSLEKAVALGGGADAHYLLGQAHAARGDWAEARASHRRAVDARADFGFAWKDLGVACEQLGDAPAALDAYERASRHAPDLVDALGGRARMLLQLGRHADALQSARAWSERAPEDWSAHFVHAQALQALGHDAEALPVLDRAQQLAPGHAYVAYTRANGLFRLQRFAEAAEAYAQAVAAAPEWADAWANHAVALDRLKRYDEAIASLDRALGLEPAHRNALYMRSMLLLYAQREPEALASLERLKAAYPGDARVEWDYGFGHLLAGRMQEGWPAFEARWRTADIGVALQRHPFREPLWTGQPLRGKSILLYPEQGYGDVLQFIRFVPALEQAGARVLVWVPEPLVGLVATVSPNCVVGSKLEALPPFDFQCPIMSLPLALGTTLETLPAAVPYLHADAQRRSAWAGQLGPRRGLRVGVVWSGNPAQKNDHNRSMPLAQFRGLAVPGVEFVSLLNVVQPRDQAALREWRELRHFGEDLKTFSDSAALAAEMDLVITVCTSGAHLAGALGLPTWVLLAQRADWRWLLHREDSPWYPSARLFRQDGTGDWAPVIARVREELARRAAS</sequence>
<dbReference type="Gene3D" id="3.40.50.2000">
    <property type="entry name" value="Glycogen Phosphorylase B"/>
    <property type="match status" value="1"/>
</dbReference>
<evidence type="ECO:0000256" key="1">
    <source>
        <dbReference type="ARBA" id="ARBA00022737"/>
    </source>
</evidence>
<protein>
    <submittedName>
        <fullName evidence="5">Tetratricopeptide repeat protein</fullName>
    </submittedName>
</protein>
<name>A0A848GX12_9BURK</name>
<dbReference type="Gene3D" id="1.25.40.10">
    <property type="entry name" value="Tetratricopeptide repeat domain"/>
    <property type="match status" value="2"/>
</dbReference>
<dbReference type="SUPFAM" id="SSF53756">
    <property type="entry name" value="UDP-Glycosyltransferase/glycogen phosphorylase"/>
    <property type="match status" value="1"/>
</dbReference>
<dbReference type="EMBL" id="JABBFX010000001">
    <property type="protein sequence ID" value="NML42687.1"/>
    <property type="molecule type" value="Genomic_DNA"/>
</dbReference>
<feature type="compositionally biased region" description="Pro residues" evidence="4">
    <location>
        <begin position="14"/>
        <end position="26"/>
    </location>
</feature>
<keyword evidence="6" id="KW-1185">Reference proteome</keyword>
<dbReference type="InterPro" id="IPR011990">
    <property type="entry name" value="TPR-like_helical_dom_sf"/>
</dbReference>
<dbReference type="PANTHER" id="PTHR44227">
    <property type="match status" value="1"/>
</dbReference>
<keyword evidence="1" id="KW-0677">Repeat</keyword>
<comment type="caution">
    <text evidence="5">The sequence shown here is derived from an EMBL/GenBank/DDBJ whole genome shotgun (WGS) entry which is preliminary data.</text>
</comment>